<evidence type="ECO:0000259" key="1">
    <source>
        <dbReference type="Pfam" id="PF01979"/>
    </source>
</evidence>
<evidence type="ECO:0000313" key="2">
    <source>
        <dbReference type="EMBL" id="SFV33305.1"/>
    </source>
</evidence>
<organism evidence="2 3">
    <name type="scientific">Thermoflavifilum thermophilum</name>
    <dbReference type="NCBI Taxonomy" id="1393122"/>
    <lineage>
        <taxon>Bacteria</taxon>
        <taxon>Pseudomonadati</taxon>
        <taxon>Bacteroidota</taxon>
        <taxon>Chitinophagia</taxon>
        <taxon>Chitinophagales</taxon>
        <taxon>Chitinophagaceae</taxon>
        <taxon>Thermoflavifilum</taxon>
    </lineage>
</organism>
<dbReference type="STRING" id="1393122.SAMN05660895_1624"/>
<dbReference type="EMBL" id="FPCJ01000001">
    <property type="protein sequence ID" value="SFV33305.1"/>
    <property type="molecule type" value="Genomic_DNA"/>
</dbReference>
<keyword evidence="3" id="KW-1185">Reference proteome</keyword>
<dbReference type="GO" id="GO:0016810">
    <property type="term" value="F:hydrolase activity, acting on carbon-nitrogen (but not peptide) bonds"/>
    <property type="evidence" value="ECO:0007669"/>
    <property type="project" value="InterPro"/>
</dbReference>
<proteinExistence type="predicted"/>
<evidence type="ECO:0000313" key="3">
    <source>
        <dbReference type="Proteomes" id="UP000199537"/>
    </source>
</evidence>
<gene>
    <name evidence="2" type="ORF">SAMN05660895_1624</name>
</gene>
<dbReference type="InterPro" id="IPR011059">
    <property type="entry name" value="Metal-dep_hydrolase_composite"/>
</dbReference>
<reference evidence="3" key="1">
    <citation type="submission" date="2016-10" db="EMBL/GenBank/DDBJ databases">
        <authorList>
            <person name="Varghese N."/>
            <person name="Submissions S."/>
        </authorList>
    </citation>
    <scope>NUCLEOTIDE SEQUENCE [LARGE SCALE GENOMIC DNA]</scope>
    <source>
        <strain evidence="3">DSM 14807</strain>
    </source>
</reference>
<dbReference type="Proteomes" id="UP000199537">
    <property type="component" value="Unassembled WGS sequence"/>
</dbReference>
<dbReference type="CDD" id="cd01309">
    <property type="entry name" value="Met_dep_hydrolase_C"/>
    <property type="match status" value="1"/>
</dbReference>
<dbReference type="PANTHER" id="PTHR43135:SF3">
    <property type="entry name" value="ALPHA-D-RIBOSE 1-METHYLPHOSPHONATE 5-TRIPHOSPHATE DIPHOSPHATASE"/>
    <property type="match status" value="1"/>
</dbReference>
<dbReference type="InterPro" id="IPR006680">
    <property type="entry name" value="Amidohydro-rel"/>
</dbReference>
<dbReference type="Pfam" id="PF01979">
    <property type="entry name" value="Amidohydro_1"/>
    <property type="match status" value="2"/>
</dbReference>
<feature type="domain" description="Amidohydrolase-related" evidence="1">
    <location>
        <begin position="875"/>
        <end position="965"/>
    </location>
</feature>
<dbReference type="SUPFAM" id="SSF51556">
    <property type="entry name" value="Metallo-dependent hydrolases"/>
    <property type="match status" value="2"/>
</dbReference>
<dbReference type="InterPro" id="IPR051781">
    <property type="entry name" value="Metallo-dep_Hydrolase"/>
</dbReference>
<dbReference type="Gene3D" id="3.20.20.140">
    <property type="entry name" value="Metal-dependent hydrolases"/>
    <property type="match status" value="2"/>
</dbReference>
<dbReference type="PANTHER" id="PTHR43135">
    <property type="entry name" value="ALPHA-D-RIBOSE 1-METHYLPHOSPHONATE 5-TRIPHOSPHATE DIPHOSPHATASE"/>
    <property type="match status" value="1"/>
</dbReference>
<dbReference type="SUPFAM" id="SSF51338">
    <property type="entry name" value="Composite domain of metallo-dependent hydrolases"/>
    <property type="match status" value="2"/>
</dbReference>
<dbReference type="AlphaFoldDB" id="A0A1I7NF64"/>
<name>A0A1I7NF64_9BACT</name>
<feature type="domain" description="Amidohydrolase-related" evidence="1">
    <location>
        <begin position="362"/>
        <end position="431"/>
    </location>
</feature>
<protein>
    <submittedName>
        <fullName evidence="2">Imidazolonepropionase</fullName>
    </submittedName>
</protein>
<accession>A0A1I7NF64</accession>
<dbReference type="InterPro" id="IPR032466">
    <property type="entry name" value="Metal_Hydrolase"/>
</dbReference>
<sequence length="1039" mass="115862">MIIFSELTNQSDMKKIILCGCLLAAICTDTWAQATFPVNGIADPRTRTFAFVHAVIVRKAGDTVRDGMLLIRQGRIVSVSTGVAPPADAVVVDCSGKYIFPSFIDLYSHYGLPQPQQAERVSRRERGPQFISDKKGAYGWNEAIHPEIDAADMFHADETSASSYRKAGFGVVLTASQDGIARGTGALVSLASPDDVRDNFIVLRKRASANYSFDKGSSTQDYPSSLMGAIALLRQTYYDAQWYAAHQQGKTEGVQPDEGVNLSLEAWIRNQSLPQLFAVSNKWDALRAAAIGREFHVQYLIKAGGDEYQRLLEIKATGSPFILPLNFPDPYDVSDPAQTRFLTLAALKHWELAPTQPAAFEKAGIPFCFTLDGLKDLSDWLTQLRKAFHYGLSQEAALNALTLNPARFLGVADQLGSLEPGKWANFLICSGPVFDENTVWYQHWIQGYPYVLEANGWNDARGTYTVVFPGESFQWMIKGKPQTPSLQVFRKGDTLSGKISWNDQLLQISFPAQKPRRGADSVATILLSGWMHGDTLQGTGIAGDGKTLRWLAYRTAPFQAEQDTTSHKQLFYPNPGPVYYPFQAFGSEQIPRQPAAILIQDATVWTNEAEGILPHTDVLIRKGKIAAIGKNLSAPDAEIINATGMHLTPGIIDEHSHIAITGGVNEGTQSVTSEVRIADVINPEDVNIYRQLAGGVTSSHLLHGSANTIGGQTQLIKMRWGHNAEELKFQGWDPFIKFALGENVKQSNWGDNQHERFPQTRMGVEQVIVDAFIRAQDYEKQPSDKRRDLELDALVEILHHQRFITCHSYVQSEITMLMRVAEQFGFRVNTFTHILEGYKVADKMKAHGAGAGTFSDWWAYKMEVVDAIPYNATILDKMGVVTAINSDDAEMGRRLNQESAKSIKYGNLSEEEALKLCTLYPARLLHVDKWVGSIKVGKDADLVLWNDDPISIYARVEKTLVDGTVYYDRIRDSLMQVRNEQERARIIQEMLQAKAHGEKTQPIRLSLRFEEHDEADMDLDISDAPYRQAVSNKDQFIQY</sequence>